<organism evidence="2">
    <name type="scientific">Salix viminalis</name>
    <name type="common">Common osier</name>
    <name type="synonym">Basket willow</name>
    <dbReference type="NCBI Taxonomy" id="40686"/>
    <lineage>
        <taxon>Eukaryota</taxon>
        <taxon>Viridiplantae</taxon>
        <taxon>Streptophyta</taxon>
        <taxon>Embryophyta</taxon>
        <taxon>Tracheophyta</taxon>
        <taxon>Spermatophyta</taxon>
        <taxon>Magnoliopsida</taxon>
        <taxon>eudicotyledons</taxon>
        <taxon>Gunneridae</taxon>
        <taxon>Pentapetalae</taxon>
        <taxon>rosids</taxon>
        <taxon>fabids</taxon>
        <taxon>Malpighiales</taxon>
        <taxon>Salicaceae</taxon>
        <taxon>Saliceae</taxon>
        <taxon>Salix</taxon>
    </lineage>
</organism>
<protein>
    <submittedName>
        <fullName evidence="2">Uncharacterized protein</fullName>
    </submittedName>
</protein>
<feature type="region of interest" description="Disordered" evidence="1">
    <location>
        <begin position="23"/>
        <end position="43"/>
    </location>
</feature>
<name>A0A6N2LQE5_SALVM</name>
<evidence type="ECO:0000256" key="1">
    <source>
        <dbReference type="SAM" id="MobiDB-lite"/>
    </source>
</evidence>
<gene>
    <name evidence="2" type="ORF">SVIM_LOCUS202088</name>
</gene>
<reference evidence="2" key="1">
    <citation type="submission" date="2019-03" db="EMBL/GenBank/DDBJ databases">
        <authorList>
            <person name="Mank J."/>
            <person name="Almeida P."/>
        </authorList>
    </citation>
    <scope>NUCLEOTIDE SEQUENCE</scope>
    <source>
        <strain evidence="2">78183</strain>
    </source>
</reference>
<proteinExistence type="predicted"/>
<dbReference type="EMBL" id="CAADRP010001335">
    <property type="protein sequence ID" value="VFU37766.1"/>
    <property type="molecule type" value="Genomic_DNA"/>
</dbReference>
<sequence length="141" mass="16686">MATVLPIQTNRIRQIQLRHTQDKSLTSFTRKNPRKRLGKTHPESSRQTSFSFLFHNSYNILFLSKHIAIVLNYQRLQKRKGNYKISVFSSLLIRGVDFESFWIKRWKVDLQNRQMCRQNAHLTRTTMAMMLVISNAIFASN</sequence>
<evidence type="ECO:0000313" key="2">
    <source>
        <dbReference type="EMBL" id="VFU37766.1"/>
    </source>
</evidence>
<accession>A0A6N2LQE5</accession>
<dbReference type="AlphaFoldDB" id="A0A6N2LQE5"/>